<proteinExistence type="predicted"/>
<dbReference type="Proteomes" id="UP000324222">
    <property type="component" value="Unassembled WGS sequence"/>
</dbReference>
<name>A0A5B7IWN2_PORTR</name>
<gene>
    <name evidence="1" type="ORF">E2C01_081433</name>
</gene>
<sequence>MGGSCAVISSISPPCVEEDHPFLHQSSPVEAGRGITASEMPKAPPSPWDAVIGNEEVDSLACACLSECLQVIIWKHSGSFEG</sequence>
<organism evidence="1 2">
    <name type="scientific">Portunus trituberculatus</name>
    <name type="common">Swimming crab</name>
    <name type="synonym">Neptunus trituberculatus</name>
    <dbReference type="NCBI Taxonomy" id="210409"/>
    <lineage>
        <taxon>Eukaryota</taxon>
        <taxon>Metazoa</taxon>
        <taxon>Ecdysozoa</taxon>
        <taxon>Arthropoda</taxon>
        <taxon>Crustacea</taxon>
        <taxon>Multicrustacea</taxon>
        <taxon>Malacostraca</taxon>
        <taxon>Eumalacostraca</taxon>
        <taxon>Eucarida</taxon>
        <taxon>Decapoda</taxon>
        <taxon>Pleocyemata</taxon>
        <taxon>Brachyura</taxon>
        <taxon>Eubrachyura</taxon>
        <taxon>Portunoidea</taxon>
        <taxon>Portunidae</taxon>
        <taxon>Portuninae</taxon>
        <taxon>Portunus</taxon>
    </lineage>
</organism>
<protein>
    <submittedName>
        <fullName evidence="1">Uncharacterized protein</fullName>
    </submittedName>
</protein>
<reference evidence="1 2" key="1">
    <citation type="submission" date="2019-05" db="EMBL/GenBank/DDBJ databases">
        <title>Another draft genome of Portunus trituberculatus and its Hox gene families provides insights of decapod evolution.</title>
        <authorList>
            <person name="Jeong J.-H."/>
            <person name="Song I."/>
            <person name="Kim S."/>
            <person name="Choi T."/>
            <person name="Kim D."/>
            <person name="Ryu S."/>
            <person name="Kim W."/>
        </authorList>
    </citation>
    <scope>NUCLEOTIDE SEQUENCE [LARGE SCALE GENOMIC DNA]</scope>
    <source>
        <tissue evidence="1">Muscle</tissue>
    </source>
</reference>
<dbReference type="AlphaFoldDB" id="A0A5B7IWN2"/>
<comment type="caution">
    <text evidence="1">The sequence shown here is derived from an EMBL/GenBank/DDBJ whole genome shotgun (WGS) entry which is preliminary data.</text>
</comment>
<accession>A0A5B7IWN2</accession>
<keyword evidence="2" id="KW-1185">Reference proteome</keyword>
<evidence type="ECO:0000313" key="2">
    <source>
        <dbReference type="Proteomes" id="UP000324222"/>
    </source>
</evidence>
<dbReference type="EMBL" id="VSRR010071951">
    <property type="protein sequence ID" value="MPC86599.1"/>
    <property type="molecule type" value="Genomic_DNA"/>
</dbReference>
<evidence type="ECO:0000313" key="1">
    <source>
        <dbReference type="EMBL" id="MPC86599.1"/>
    </source>
</evidence>